<organism evidence="3 4">
    <name type="scientific">Coraliomargarita algicola</name>
    <dbReference type="NCBI Taxonomy" id="3092156"/>
    <lineage>
        <taxon>Bacteria</taxon>
        <taxon>Pseudomonadati</taxon>
        <taxon>Verrucomicrobiota</taxon>
        <taxon>Opitutia</taxon>
        <taxon>Puniceicoccales</taxon>
        <taxon>Coraliomargaritaceae</taxon>
        <taxon>Coraliomargarita</taxon>
    </lineage>
</organism>
<keyword evidence="1" id="KW-0812">Transmembrane</keyword>
<reference evidence="3 4" key="1">
    <citation type="submission" date="2023-11" db="EMBL/GenBank/DDBJ databases">
        <title>Coraliomargarita sp. nov., isolated from marine algae.</title>
        <authorList>
            <person name="Lee J.K."/>
            <person name="Baek J.H."/>
            <person name="Kim J.M."/>
            <person name="Choi D.G."/>
            <person name="Jeon C.O."/>
        </authorList>
    </citation>
    <scope>NUCLEOTIDE SEQUENCE [LARGE SCALE GENOMIC DNA]</scope>
    <source>
        <strain evidence="3 4">J2-16</strain>
    </source>
</reference>
<keyword evidence="2" id="KW-0732">Signal</keyword>
<proteinExistence type="predicted"/>
<evidence type="ECO:0000313" key="3">
    <source>
        <dbReference type="EMBL" id="WPJ96169.1"/>
    </source>
</evidence>
<gene>
    <name evidence="3" type="ORF">SH580_00450</name>
</gene>
<keyword evidence="1" id="KW-0472">Membrane</keyword>
<evidence type="ECO:0000256" key="2">
    <source>
        <dbReference type="SAM" id="SignalP"/>
    </source>
</evidence>
<feature type="chain" id="PRO_5046684584" description="PEP-CTERM protein-sorting domain-containing protein" evidence="2">
    <location>
        <begin position="25"/>
        <end position="582"/>
    </location>
</feature>
<name>A0ABZ0RT68_9BACT</name>
<keyword evidence="4" id="KW-1185">Reference proteome</keyword>
<evidence type="ECO:0008006" key="5">
    <source>
        <dbReference type="Google" id="ProtNLM"/>
    </source>
</evidence>
<dbReference type="Proteomes" id="UP001324993">
    <property type="component" value="Chromosome"/>
</dbReference>
<dbReference type="EMBL" id="CP138858">
    <property type="protein sequence ID" value="WPJ96169.1"/>
    <property type="molecule type" value="Genomic_DNA"/>
</dbReference>
<accession>A0ABZ0RT68</accession>
<feature type="transmembrane region" description="Helical" evidence="1">
    <location>
        <begin position="561"/>
        <end position="578"/>
    </location>
</feature>
<evidence type="ECO:0000313" key="4">
    <source>
        <dbReference type="Proteomes" id="UP001324993"/>
    </source>
</evidence>
<evidence type="ECO:0000256" key="1">
    <source>
        <dbReference type="SAM" id="Phobius"/>
    </source>
</evidence>
<keyword evidence="1" id="KW-1133">Transmembrane helix</keyword>
<sequence>MYSKYPSKRYFSLLILMPTSALLAATSYWDSNGVTSGLGGAGTWQDTTGNWSSDLAGETTTVWTNAARDTADFRGTAGAVTLSGTVSAGQLLFNSGGYSLSGGGLTIGRSSGSGNFTLIDVQSGTGTTTLNSGITIDDAGSVASNAIYTINVSAASSGLILDGDLTLDHASGTPGGTKTFSFLTESNTASIYVNGAILGGANSGTMAFEFGSGGANQSQALALNGTFYVNGDNSDVTGNSRIHGGTVYLGHDNALGSSALSFGSSGSRGDMKLLTNGAVTISNALSMSGGATSQTYIGGVTAEDSTFSGDFNMNAFGSNGSPGTISTPNAIFTAAAGGRVNFSGNLRTTAQIPRGLKVEGDGVIAFTRAAGNEYKGVTEINSGTLLLMNTSGSATGDASQLGVGESGVFIASGARLGGTGITTVLVEANAAGSIISAGDMTKEGTRSIGTLHLDGGMKATVGATFEVDINGASIDVVDFGAADVDLDGLLTFDFESLGTVNVGMAYSLFAGSGDWTGSDATFAFNGPDGYVLDTGYGSGEGYIWDAAGNSLTVQFAAIPEPGAYALLAGWLGLIAVMLRRRG</sequence>
<protein>
    <recommendedName>
        <fullName evidence="5">PEP-CTERM protein-sorting domain-containing protein</fullName>
    </recommendedName>
</protein>
<feature type="signal peptide" evidence="2">
    <location>
        <begin position="1"/>
        <end position="24"/>
    </location>
</feature>
<dbReference type="RefSeq" id="WP_319833033.1">
    <property type="nucleotide sequence ID" value="NZ_CP138858.1"/>
</dbReference>